<keyword evidence="4" id="KW-1185">Reference proteome</keyword>
<dbReference type="Gene3D" id="3.90.180.10">
    <property type="entry name" value="Medium-chain alcohol dehydrogenases, catalytic domain"/>
    <property type="match status" value="1"/>
</dbReference>
<proteinExistence type="predicted"/>
<dbReference type="PANTHER" id="PTHR45348:SF2">
    <property type="entry name" value="ZINC-TYPE ALCOHOL DEHYDROGENASE-LIKE PROTEIN C2E1P3.01"/>
    <property type="match status" value="1"/>
</dbReference>
<keyword evidence="1" id="KW-0560">Oxidoreductase</keyword>
<dbReference type="Pfam" id="PF00107">
    <property type="entry name" value="ADH_zinc_N"/>
    <property type="match status" value="1"/>
</dbReference>
<organism evidence="3 4">
    <name type="scientific">Aspergillus cavernicola</name>
    <dbReference type="NCBI Taxonomy" id="176166"/>
    <lineage>
        <taxon>Eukaryota</taxon>
        <taxon>Fungi</taxon>
        <taxon>Dikarya</taxon>
        <taxon>Ascomycota</taxon>
        <taxon>Pezizomycotina</taxon>
        <taxon>Eurotiomycetes</taxon>
        <taxon>Eurotiomycetidae</taxon>
        <taxon>Eurotiales</taxon>
        <taxon>Aspergillaceae</taxon>
        <taxon>Aspergillus</taxon>
        <taxon>Aspergillus subgen. Nidulantes</taxon>
    </lineage>
</organism>
<dbReference type="InterPro" id="IPR013149">
    <property type="entry name" value="ADH-like_C"/>
</dbReference>
<name>A0ABR4HVX5_9EURO</name>
<accession>A0ABR4HVX5</accession>
<sequence>MLTPVGADTYFKLPRSVSRAQAGTIPLAAATAWLALCSKDCLALDRSQAKGNSVLVWGGSSSVGLYAIQPASQRGFDVVTTCNPKHADLVLSYGAKHVFDYKDEKFAEKIKAAAPNLLHAFDTIGNKGSSAAAFQAFFSDPGSICTVRPGRANTENVVQGTCVTDMLPLCTELILLLQVSKHDHELVAELFKKVPEWLEKGYLKPSSPKVLPGLDAVADGFQEYGDGKISAYKIVYEL</sequence>
<dbReference type="PANTHER" id="PTHR45348">
    <property type="entry name" value="HYPOTHETICAL OXIDOREDUCTASE (EUROFUNG)"/>
    <property type="match status" value="1"/>
</dbReference>
<dbReference type="Proteomes" id="UP001610335">
    <property type="component" value="Unassembled WGS sequence"/>
</dbReference>
<feature type="domain" description="Alcohol dehydrogenase-like C-terminal" evidence="2">
    <location>
        <begin position="63"/>
        <end position="136"/>
    </location>
</feature>
<evidence type="ECO:0000256" key="1">
    <source>
        <dbReference type="ARBA" id="ARBA00023002"/>
    </source>
</evidence>
<comment type="caution">
    <text evidence="3">The sequence shown here is derived from an EMBL/GenBank/DDBJ whole genome shotgun (WGS) entry which is preliminary data.</text>
</comment>
<dbReference type="SUPFAM" id="SSF51735">
    <property type="entry name" value="NAD(P)-binding Rossmann-fold domains"/>
    <property type="match status" value="1"/>
</dbReference>
<gene>
    <name evidence="3" type="ORF">BDW59DRAFT_164978</name>
</gene>
<dbReference type="EMBL" id="JBFXLS010000075">
    <property type="protein sequence ID" value="KAL2819650.1"/>
    <property type="molecule type" value="Genomic_DNA"/>
</dbReference>
<reference evidence="3 4" key="1">
    <citation type="submission" date="2024-07" db="EMBL/GenBank/DDBJ databases">
        <title>Section-level genome sequencing and comparative genomics of Aspergillus sections Usti and Cavernicolus.</title>
        <authorList>
            <consortium name="Lawrence Berkeley National Laboratory"/>
            <person name="Nybo J.L."/>
            <person name="Vesth T.C."/>
            <person name="Theobald S."/>
            <person name="Frisvad J.C."/>
            <person name="Larsen T.O."/>
            <person name="Kjaerboelling I."/>
            <person name="Rothschild-Mancinelli K."/>
            <person name="Lyhne E.K."/>
            <person name="Kogle M.E."/>
            <person name="Barry K."/>
            <person name="Clum A."/>
            <person name="Na H."/>
            <person name="Ledsgaard L."/>
            <person name="Lin J."/>
            <person name="Lipzen A."/>
            <person name="Kuo A."/>
            <person name="Riley R."/>
            <person name="Mondo S."/>
            <person name="LaButti K."/>
            <person name="Haridas S."/>
            <person name="Pangalinan J."/>
            <person name="Salamov A.A."/>
            <person name="Simmons B.A."/>
            <person name="Magnuson J.K."/>
            <person name="Chen J."/>
            <person name="Drula E."/>
            <person name="Henrissat B."/>
            <person name="Wiebenga A."/>
            <person name="Lubbers R.J."/>
            <person name="Gomes A.C."/>
            <person name="Makela M.R."/>
            <person name="Stajich J."/>
            <person name="Grigoriev I.V."/>
            <person name="Mortensen U.H."/>
            <person name="De vries R.P."/>
            <person name="Baker S.E."/>
            <person name="Andersen M.R."/>
        </authorList>
    </citation>
    <scope>NUCLEOTIDE SEQUENCE [LARGE SCALE GENOMIC DNA]</scope>
    <source>
        <strain evidence="3 4">CBS 600.67</strain>
    </source>
</reference>
<evidence type="ECO:0000313" key="3">
    <source>
        <dbReference type="EMBL" id="KAL2819650.1"/>
    </source>
</evidence>
<dbReference type="InterPro" id="IPR036291">
    <property type="entry name" value="NAD(P)-bd_dom_sf"/>
</dbReference>
<protein>
    <recommendedName>
        <fullName evidence="2">Alcohol dehydrogenase-like C-terminal domain-containing protein</fullName>
    </recommendedName>
</protein>
<dbReference type="Gene3D" id="3.40.50.720">
    <property type="entry name" value="NAD(P)-binding Rossmann-like Domain"/>
    <property type="match status" value="1"/>
</dbReference>
<dbReference type="InterPro" id="IPR047122">
    <property type="entry name" value="Trans-enoyl_RdTase-like"/>
</dbReference>
<evidence type="ECO:0000259" key="2">
    <source>
        <dbReference type="Pfam" id="PF00107"/>
    </source>
</evidence>
<evidence type="ECO:0000313" key="4">
    <source>
        <dbReference type="Proteomes" id="UP001610335"/>
    </source>
</evidence>